<dbReference type="Gene3D" id="2.30.30.30">
    <property type="match status" value="1"/>
</dbReference>
<evidence type="ECO:0000259" key="3">
    <source>
        <dbReference type="Pfam" id="PF01929"/>
    </source>
</evidence>
<dbReference type="GO" id="GO:0003723">
    <property type="term" value="F:RNA binding"/>
    <property type="evidence" value="ECO:0007669"/>
    <property type="project" value="InterPro"/>
</dbReference>
<dbReference type="InParanoid" id="A0A1D6PAU5"/>
<evidence type="ECO:0000256" key="1">
    <source>
        <dbReference type="ARBA" id="ARBA00022980"/>
    </source>
</evidence>
<dbReference type="GO" id="GO:1990904">
    <property type="term" value="C:ribonucleoprotein complex"/>
    <property type="evidence" value="ECO:0007669"/>
    <property type="project" value="UniProtKB-KW"/>
</dbReference>
<dbReference type="InterPro" id="IPR002784">
    <property type="entry name" value="Ribosomal_eL14_dom"/>
</dbReference>
<dbReference type="GO" id="GO:0005840">
    <property type="term" value="C:ribosome"/>
    <property type="evidence" value="ECO:0007669"/>
    <property type="project" value="UniProtKB-KW"/>
</dbReference>
<evidence type="ECO:0000256" key="2">
    <source>
        <dbReference type="ARBA" id="ARBA00023274"/>
    </source>
</evidence>
<dbReference type="FunFam" id="2.30.30.30:FF:000122">
    <property type="entry name" value="60S ribosomal protein L14-1"/>
    <property type="match status" value="1"/>
</dbReference>
<sequence length="114" mass="13045">MPLQDAFQGISDIITVPHQSDFAYVKVAMKNLELPCPVLVFLPTKIGPKKLLRSEQEYKMSELTDIKIDIKCVPKKTTLIKAMEEADVKTKWENSSWGKKLIVQKRRASLTQRT</sequence>
<dbReference type="STRING" id="4577.A0A1D6PAU5"/>
<accession>A0A1D6PAU5</accession>
<dbReference type="EMBL" id="CM000785">
    <property type="protein sequence ID" value="AQL06808.1"/>
    <property type="molecule type" value="Genomic_DNA"/>
</dbReference>
<reference evidence="4" key="1">
    <citation type="submission" date="2015-12" db="EMBL/GenBank/DDBJ databases">
        <title>Update maize B73 reference genome by single molecule sequencing technologies.</title>
        <authorList>
            <consortium name="Maize Genome Sequencing Project"/>
            <person name="Ware D."/>
        </authorList>
    </citation>
    <scope>NUCLEOTIDE SEQUENCE</scope>
    <source>
        <tissue evidence="4">Seedling</tissue>
    </source>
</reference>
<name>A0A1D6PAU5_MAIZE</name>
<protein>
    <submittedName>
        <fullName evidence="4">60S ribosomal protein L14-1</fullName>
    </submittedName>
</protein>
<keyword evidence="2" id="KW-0687">Ribonucleoprotein</keyword>
<dbReference type="GO" id="GO:0006412">
    <property type="term" value="P:translation"/>
    <property type="evidence" value="ECO:0007669"/>
    <property type="project" value="InterPro"/>
</dbReference>
<dbReference type="SMR" id="A0A1D6PAU5"/>
<keyword evidence="1 4" id="KW-0689">Ribosomal protein</keyword>
<evidence type="ECO:0000313" key="4">
    <source>
        <dbReference type="EMBL" id="AQL06808.1"/>
    </source>
</evidence>
<organism evidence="4">
    <name type="scientific">Zea mays</name>
    <name type="common">Maize</name>
    <dbReference type="NCBI Taxonomy" id="4577"/>
    <lineage>
        <taxon>Eukaryota</taxon>
        <taxon>Viridiplantae</taxon>
        <taxon>Streptophyta</taxon>
        <taxon>Embryophyta</taxon>
        <taxon>Tracheophyta</taxon>
        <taxon>Spermatophyta</taxon>
        <taxon>Magnoliopsida</taxon>
        <taxon>Liliopsida</taxon>
        <taxon>Poales</taxon>
        <taxon>Poaceae</taxon>
        <taxon>PACMAD clade</taxon>
        <taxon>Panicoideae</taxon>
        <taxon>Andropogonodae</taxon>
        <taxon>Andropogoneae</taxon>
        <taxon>Tripsacinae</taxon>
        <taxon>Zea</taxon>
    </lineage>
</organism>
<proteinExistence type="predicted"/>
<dbReference type="AlphaFoldDB" id="A0A1D6PAU5"/>
<feature type="domain" description="Large ribosomal subunit protein eL14" evidence="3">
    <location>
        <begin position="53"/>
        <end position="111"/>
    </location>
</feature>
<dbReference type="PANTHER" id="PTHR11127">
    <property type="entry name" value="60S RIBOSOMAL PROTEIN L14"/>
    <property type="match status" value="1"/>
</dbReference>
<dbReference type="InterPro" id="IPR039660">
    <property type="entry name" value="Ribosomal_eL14"/>
</dbReference>
<dbReference type="InterPro" id="IPR014722">
    <property type="entry name" value="Rib_uL2_dom2"/>
</dbReference>
<dbReference type="PANTHER" id="PTHR11127:SF2">
    <property type="entry name" value="LARGE RIBOSOMAL SUBUNIT PROTEIN EL14"/>
    <property type="match status" value="1"/>
</dbReference>
<gene>
    <name evidence="4" type="ORF">ZEAMMB73_Zm00001d047509</name>
</gene>
<dbReference type="GO" id="GO:0003735">
    <property type="term" value="F:structural constituent of ribosome"/>
    <property type="evidence" value="ECO:0007669"/>
    <property type="project" value="InterPro"/>
</dbReference>
<dbReference type="Pfam" id="PF01929">
    <property type="entry name" value="Ribosomal_L14e"/>
    <property type="match status" value="1"/>
</dbReference>